<dbReference type="Pfam" id="PF23500">
    <property type="entry name" value="DUF7133"/>
    <property type="match status" value="2"/>
</dbReference>
<evidence type="ECO:0000313" key="9">
    <source>
        <dbReference type="Proteomes" id="UP001597375"/>
    </source>
</evidence>
<evidence type="ECO:0000256" key="3">
    <source>
        <dbReference type="ARBA" id="ARBA00023004"/>
    </source>
</evidence>
<feature type="region of interest" description="Disordered" evidence="5">
    <location>
        <begin position="304"/>
        <end position="325"/>
    </location>
</feature>
<feature type="chain" id="PRO_5047384066" evidence="6">
    <location>
        <begin position="18"/>
        <end position="895"/>
    </location>
</feature>
<comment type="caution">
    <text evidence="8">The sequence shown here is derived from an EMBL/GenBank/DDBJ whole genome shotgun (WGS) entry which is preliminary data.</text>
</comment>
<dbReference type="SUPFAM" id="SSF50952">
    <property type="entry name" value="Soluble quinoprotein glucose dehydrogenase"/>
    <property type="match status" value="1"/>
</dbReference>
<evidence type="ECO:0000256" key="5">
    <source>
        <dbReference type="SAM" id="MobiDB-lite"/>
    </source>
</evidence>
<dbReference type="NCBIfam" id="TIGR02604">
    <property type="entry name" value="Piru_Ver_Nterm"/>
    <property type="match status" value="1"/>
</dbReference>
<dbReference type="Proteomes" id="UP001597375">
    <property type="component" value="Unassembled WGS sequence"/>
</dbReference>
<protein>
    <submittedName>
        <fullName evidence="8">PVC-type heme-binding CxxCH protein</fullName>
    </submittedName>
</protein>
<dbReference type="InterPro" id="IPR013427">
    <property type="entry name" value="Haem-bd_dom_put"/>
</dbReference>
<dbReference type="InterPro" id="IPR016024">
    <property type="entry name" value="ARM-type_fold"/>
</dbReference>
<sequence>MKTLGAFSLILSSAAYAWQPSQEPPTLPLKSFTLPEGLEVTAWAKSPMLYNPTNMDVDQYGRIWVTEGVNYRKVAERRPDGDRIVILEDTDGDGTADKSSVFWQDPELVSPLGIAVFDNVVMVSQPPNLLKLTDKNRDGKFNEADGDIREVFLTGFNGLNHDHSLHSVTAGPDGKWVFNQGNTGAMFTDKSGGTFKLGGSYVDERISKYFADVRAIAGQKSSDGFAYNSGAAFRLNPDGTGTEVIGHGFRNSYEQITNSFGFVFQNDNDDPPACRVTHMIEHGNAGFFSRDGKRMWRADMRPGQDVPTAEWRQEDPGTMPSGDVYGGGSPTGVAFYENGALGDDFIGTLLSCEPGRNVVFSYQPELSGAGFKLERHDFVTTNPQKDFDGSDFVGGTKKDPATLVNGEDIYQFRPSDIAVGTDGAIYMADWTDHRVGGHATLDEAASGVIYRIAPKGFSPVTPVMDVNTIEGALTALKSPAHNVRWLGFEKLKKAEDGAFTAVLELLKNENPYIAARAIWLLPYFGGKGRAELDALFTKDDENIRLAAFRALRRCDGKIDPLSYAKELATDASAAIRAEAALEMRYRNFDEAKEVLIAVAESYDGKDRSYLESLGLGAGLNSEQLWQALHSKMKPGEPTEWSDPFSRLTWRLLPQAAVSALAERAGSEKLSEEQRNLAVDSLAFINCHAAAEALIALAKQDSPVHEKAVWWLNNRVSGEWAFMDLRRVLQERGILRENAGIQPIAVPEKPASLKFTVDDVLALEGDADRGAELSARCLMCHLVDDKGTDYGPSLKGFGQRQPADVLARSIIDPSFDISHGFEGHIIDVKSVGEVHGLIISDGDVVKIRSTGGITQNIPKRQIRTSKALDRSLMLSADQLGLSAQDVADLVEWLKNY</sequence>
<keyword evidence="9" id="KW-1185">Reference proteome</keyword>
<dbReference type="InterPro" id="IPR036909">
    <property type="entry name" value="Cyt_c-like_dom_sf"/>
</dbReference>
<proteinExistence type="predicted"/>
<dbReference type="Pfam" id="PF13646">
    <property type="entry name" value="HEAT_2"/>
    <property type="match status" value="1"/>
</dbReference>
<keyword evidence="3 4" id="KW-0408">Iron</keyword>
<feature type="signal peptide" evidence="6">
    <location>
        <begin position="1"/>
        <end position="17"/>
    </location>
</feature>
<evidence type="ECO:0000259" key="7">
    <source>
        <dbReference type="PROSITE" id="PS51007"/>
    </source>
</evidence>
<evidence type="ECO:0000256" key="6">
    <source>
        <dbReference type="SAM" id="SignalP"/>
    </source>
</evidence>
<dbReference type="PROSITE" id="PS51007">
    <property type="entry name" value="CYTC"/>
    <property type="match status" value="1"/>
</dbReference>
<dbReference type="InterPro" id="IPR009056">
    <property type="entry name" value="Cyt_c-like_dom"/>
</dbReference>
<dbReference type="RefSeq" id="WP_386820822.1">
    <property type="nucleotide sequence ID" value="NZ_JBHUIT010000031.1"/>
</dbReference>
<dbReference type="InterPro" id="IPR013428">
    <property type="entry name" value="Membrane-bound_put_N"/>
</dbReference>
<dbReference type="SUPFAM" id="SSF48371">
    <property type="entry name" value="ARM repeat"/>
    <property type="match status" value="1"/>
</dbReference>
<keyword evidence="1 4" id="KW-0349">Heme</keyword>
<keyword evidence="2 4" id="KW-0479">Metal-binding</keyword>
<dbReference type="EMBL" id="JBHUIT010000031">
    <property type="protein sequence ID" value="MFD2257516.1"/>
    <property type="molecule type" value="Genomic_DNA"/>
</dbReference>
<dbReference type="SUPFAM" id="SSF46626">
    <property type="entry name" value="Cytochrome c"/>
    <property type="match status" value="1"/>
</dbReference>
<evidence type="ECO:0000313" key="8">
    <source>
        <dbReference type="EMBL" id="MFD2257516.1"/>
    </source>
</evidence>
<dbReference type="InterPro" id="IPR011041">
    <property type="entry name" value="Quinoprot_gluc/sorb_DH_b-prop"/>
</dbReference>
<reference evidence="9" key="1">
    <citation type="journal article" date="2019" name="Int. J. Syst. Evol. Microbiol.">
        <title>The Global Catalogue of Microorganisms (GCM) 10K type strain sequencing project: providing services to taxonomists for standard genome sequencing and annotation.</title>
        <authorList>
            <consortium name="The Broad Institute Genomics Platform"/>
            <consortium name="The Broad Institute Genome Sequencing Center for Infectious Disease"/>
            <person name="Wu L."/>
            <person name="Ma J."/>
        </authorList>
    </citation>
    <scope>NUCLEOTIDE SEQUENCE [LARGE SCALE GENOMIC DNA]</scope>
    <source>
        <strain evidence="9">CGMCC 4.7106</strain>
    </source>
</reference>
<accession>A0ABW5D9V9</accession>
<name>A0ABW5D9V9_9BACT</name>
<dbReference type="InterPro" id="IPR055557">
    <property type="entry name" value="DUF7133"/>
</dbReference>
<evidence type="ECO:0000256" key="2">
    <source>
        <dbReference type="ARBA" id="ARBA00022723"/>
    </source>
</evidence>
<evidence type="ECO:0000256" key="1">
    <source>
        <dbReference type="ARBA" id="ARBA00022617"/>
    </source>
</evidence>
<organism evidence="8 9">
    <name type="scientific">Luteolibacter algae</name>
    <dbReference type="NCBI Taxonomy" id="454151"/>
    <lineage>
        <taxon>Bacteria</taxon>
        <taxon>Pseudomonadati</taxon>
        <taxon>Verrucomicrobiota</taxon>
        <taxon>Verrucomicrobiia</taxon>
        <taxon>Verrucomicrobiales</taxon>
        <taxon>Verrucomicrobiaceae</taxon>
        <taxon>Luteolibacter</taxon>
    </lineage>
</organism>
<keyword evidence="6" id="KW-0732">Signal</keyword>
<dbReference type="Gene3D" id="1.10.760.10">
    <property type="entry name" value="Cytochrome c-like domain"/>
    <property type="match status" value="1"/>
</dbReference>
<dbReference type="InterPro" id="IPR011042">
    <property type="entry name" value="6-blade_b-propeller_TolB-like"/>
</dbReference>
<dbReference type="PANTHER" id="PTHR33546">
    <property type="entry name" value="LARGE, MULTIFUNCTIONAL SECRETED PROTEIN-RELATED"/>
    <property type="match status" value="1"/>
</dbReference>
<dbReference type="Gene3D" id="1.25.10.10">
    <property type="entry name" value="Leucine-rich Repeat Variant"/>
    <property type="match status" value="1"/>
</dbReference>
<dbReference type="InterPro" id="IPR011989">
    <property type="entry name" value="ARM-like"/>
</dbReference>
<evidence type="ECO:0000256" key="4">
    <source>
        <dbReference type="PROSITE-ProRule" id="PRU00433"/>
    </source>
</evidence>
<gene>
    <name evidence="8" type="ORF">ACFSSA_12610</name>
</gene>
<feature type="domain" description="Cytochrome c" evidence="7">
    <location>
        <begin position="764"/>
        <end position="895"/>
    </location>
</feature>
<dbReference type="PANTHER" id="PTHR33546:SF1">
    <property type="entry name" value="LARGE, MULTIFUNCTIONAL SECRETED PROTEIN"/>
    <property type="match status" value="1"/>
</dbReference>
<dbReference type="NCBIfam" id="TIGR02603">
    <property type="entry name" value="CxxCH_TIGR02603"/>
    <property type="match status" value="1"/>
</dbReference>
<dbReference type="Gene3D" id="2.120.10.30">
    <property type="entry name" value="TolB, C-terminal domain"/>
    <property type="match status" value="1"/>
</dbReference>